<dbReference type="OrthoDB" id="74360at2759"/>
<evidence type="ECO:0000256" key="2">
    <source>
        <dbReference type="ARBA" id="ARBA00022630"/>
    </source>
</evidence>
<keyword evidence="4" id="KW-0560">Oxidoreductase</keyword>
<reference evidence="6 7" key="1">
    <citation type="journal article" date="2014" name="BMC Genomics">
        <title>Comparative genomics of the major fungal agents of human and animal Sporotrichosis: Sporothrix schenckii and Sporothrix brasiliensis.</title>
        <authorList>
            <person name="Teixeira M.M."/>
            <person name="de Almeida L.G."/>
            <person name="Kubitschek-Barreira P."/>
            <person name="Alves F.L."/>
            <person name="Kioshima E.S."/>
            <person name="Abadio A.K."/>
            <person name="Fernandes L."/>
            <person name="Derengowski L.S."/>
            <person name="Ferreira K.S."/>
            <person name="Souza R.C."/>
            <person name="Ruiz J.C."/>
            <person name="de Andrade N.C."/>
            <person name="Paes H.C."/>
            <person name="Nicola A.M."/>
            <person name="Albuquerque P."/>
            <person name="Gerber A.L."/>
            <person name="Martins V.P."/>
            <person name="Peconick L.D."/>
            <person name="Neto A.V."/>
            <person name="Chaucanez C.B."/>
            <person name="Silva P.A."/>
            <person name="Cunha O.L."/>
            <person name="de Oliveira F.F."/>
            <person name="dos Santos T.C."/>
            <person name="Barros A.L."/>
            <person name="Soares M.A."/>
            <person name="de Oliveira L.M."/>
            <person name="Marini M.M."/>
            <person name="Villalobos-Duno H."/>
            <person name="Cunha M.M."/>
            <person name="de Hoog S."/>
            <person name="da Silveira J.F."/>
            <person name="Henrissat B."/>
            <person name="Nino-Vega G.A."/>
            <person name="Cisalpino P.S."/>
            <person name="Mora-Montes H.M."/>
            <person name="Almeida S.R."/>
            <person name="Stajich J.E."/>
            <person name="Lopes-Bezerra L.M."/>
            <person name="Vasconcelos A.T."/>
            <person name="Felipe M.S."/>
        </authorList>
    </citation>
    <scope>NUCLEOTIDE SEQUENCE [LARGE SCALE GENOMIC DNA]</scope>
    <source>
        <strain evidence="6 7">5110</strain>
    </source>
</reference>
<dbReference type="HOGENOM" id="CLU_006937_6_1_1"/>
<evidence type="ECO:0000256" key="1">
    <source>
        <dbReference type="ARBA" id="ARBA00010139"/>
    </source>
</evidence>
<evidence type="ECO:0000256" key="4">
    <source>
        <dbReference type="ARBA" id="ARBA00023002"/>
    </source>
</evidence>
<dbReference type="GO" id="GO:0050660">
    <property type="term" value="F:flavin adenine dinucleotide binding"/>
    <property type="evidence" value="ECO:0007669"/>
    <property type="project" value="InterPro"/>
</dbReference>
<dbReference type="InterPro" id="IPR051209">
    <property type="entry name" value="FAD-bind_Monooxygenase_sf"/>
</dbReference>
<dbReference type="GO" id="GO:0004499">
    <property type="term" value="F:N,N-dimethylaniline monooxygenase activity"/>
    <property type="evidence" value="ECO:0007669"/>
    <property type="project" value="InterPro"/>
</dbReference>
<dbReference type="GeneID" id="63678041"/>
<dbReference type="EMBL" id="AWTV01000010">
    <property type="protein sequence ID" value="KIH87292.1"/>
    <property type="molecule type" value="Genomic_DNA"/>
</dbReference>
<keyword evidence="7" id="KW-1185">Reference proteome</keyword>
<accession>A0A0C2IQF5</accession>
<dbReference type="AlphaFoldDB" id="A0A0C2IQF5"/>
<dbReference type="RefSeq" id="XP_040615302.1">
    <property type="nucleotide sequence ID" value="XM_040763120.1"/>
</dbReference>
<dbReference type="InterPro" id="IPR036188">
    <property type="entry name" value="FAD/NAD-bd_sf"/>
</dbReference>
<dbReference type="Pfam" id="PF00743">
    <property type="entry name" value="FMO-like"/>
    <property type="match status" value="1"/>
</dbReference>
<comment type="similarity">
    <text evidence="1">Belongs to the FAD-binding monooxygenase family.</text>
</comment>
<name>A0A0C2IQF5_9PEZI</name>
<comment type="caution">
    <text evidence="6">The sequence shown here is derived from an EMBL/GenBank/DDBJ whole genome shotgun (WGS) entry which is preliminary data.</text>
</comment>
<sequence length="614" mass="67204">MGSVDSTATPLGGVQLVDRFIDEPRSLRVAVVGGGLSGITAGILLPAKVPGIQLTIFEKNNELSGTWLTNRYPGVRCDIPSHAYQSTFAPNPQWTDAFSFGGEIRDYWQGVARQHGVYDHVQLGRRVDAAEWSQEAGEWTVTVSDVATGATYVHTFDILITAVGIFDNWALPDYPGLADFQGHLRHAQNWDASFDPAGKRVAVIGNGASGIQLTTNLQKTVARLDHYVRHRTWIASSFAANGDKNDEATVTTQEDGQGAPREPGDLGSDIFHHERKATPQPYTEKQRAARAADPEAYLAFRKALEIKYWHRFGTVFKHAPANDTLREQFTASMRERVQKKPALLHDLIPDFSPNCRRLTPGPGYLEALAEDNVDYVRTPIRRFTATGIETEDGVVREVDAIICATGADASKSGPGPAPPFPITVAGSTKSLGDVWTAHGHPHTYLGTATPGFPNLFFVLGPHASGPSGTVPYSVETHVAHLARVLRKVASEGIRSIVPSRQAALDFEAWATAFFQTTVFSEPCRSWYNAGTPGGYISGLWPGSMAHLATIRRAPRWEDYEYTYLGPADETGSVNRFAWYFGNGWTRKETDPAADLVSYLHIPGTVPLKDLHDVE</sequence>
<dbReference type="Gene3D" id="3.50.50.60">
    <property type="entry name" value="FAD/NAD(P)-binding domain"/>
    <property type="match status" value="2"/>
</dbReference>
<proteinExistence type="inferred from homology"/>
<dbReference type="InterPro" id="IPR020946">
    <property type="entry name" value="Flavin_mOase-like"/>
</dbReference>
<dbReference type="Proteomes" id="UP000031575">
    <property type="component" value="Unassembled WGS sequence"/>
</dbReference>
<evidence type="ECO:0000313" key="6">
    <source>
        <dbReference type="EMBL" id="KIH87292.1"/>
    </source>
</evidence>
<evidence type="ECO:0000313" key="7">
    <source>
        <dbReference type="Proteomes" id="UP000031575"/>
    </source>
</evidence>
<feature type="region of interest" description="Disordered" evidence="5">
    <location>
        <begin position="244"/>
        <end position="289"/>
    </location>
</feature>
<dbReference type="PANTHER" id="PTHR42877">
    <property type="entry name" value="L-ORNITHINE N(5)-MONOOXYGENASE-RELATED"/>
    <property type="match status" value="1"/>
</dbReference>
<keyword evidence="3" id="KW-0274">FAD</keyword>
<dbReference type="SUPFAM" id="SSF51905">
    <property type="entry name" value="FAD/NAD(P)-binding domain"/>
    <property type="match status" value="2"/>
</dbReference>
<protein>
    <submittedName>
        <fullName evidence="6">Uncharacterized protein</fullName>
    </submittedName>
</protein>
<dbReference type="GO" id="GO:0050661">
    <property type="term" value="F:NADP binding"/>
    <property type="evidence" value="ECO:0007669"/>
    <property type="project" value="InterPro"/>
</dbReference>
<keyword evidence="2" id="KW-0285">Flavoprotein</keyword>
<dbReference type="PANTHER" id="PTHR42877:SF6">
    <property type="entry name" value="MONOOXYGENASE, PUTATIVE (AFU_ORTHOLOGUE AFUA_3G15050)-RELATED"/>
    <property type="match status" value="1"/>
</dbReference>
<gene>
    <name evidence="6" type="ORF">SPBR_04843</name>
</gene>
<dbReference type="VEuPathDB" id="FungiDB:SPBR_04843"/>
<organism evidence="6 7">
    <name type="scientific">Sporothrix brasiliensis 5110</name>
    <dbReference type="NCBI Taxonomy" id="1398154"/>
    <lineage>
        <taxon>Eukaryota</taxon>
        <taxon>Fungi</taxon>
        <taxon>Dikarya</taxon>
        <taxon>Ascomycota</taxon>
        <taxon>Pezizomycotina</taxon>
        <taxon>Sordariomycetes</taxon>
        <taxon>Sordariomycetidae</taxon>
        <taxon>Ophiostomatales</taxon>
        <taxon>Ophiostomataceae</taxon>
        <taxon>Sporothrix</taxon>
    </lineage>
</organism>
<evidence type="ECO:0000256" key="5">
    <source>
        <dbReference type="SAM" id="MobiDB-lite"/>
    </source>
</evidence>
<evidence type="ECO:0000256" key="3">
    <source>
        <dbReference type="ARBA" id="ARBA00022827"/>
    </source>
</evidence>